<protein>
    <submittedName>
        <fullName evidence="2">Uncharacterized protein</fullName>
    </submittedName>
</protein>
<dbReference type="GO" id="GO:0006493">
    <property type="term" value="P:protein O-linked glycosylation"/>
    <property type="evidence" value="ECO:0007669"/>
    <property type="project" value="InterPro"/>
</dbReference>
<dbReference type="Gene3D" id="1.25.40.10">
    <property type="entry name" value="Tetratricopeptide repeat domain"/>
    <property type="match status" value="1"/>
</dbReference>
<dbReference type="EMBL" id="CAJEWN010000073">
    <property type="protein sequence ID" value="CAD2159080.1"/>
    <property type="molecule type" value="Genomic_DNA"/>
</dbReference>
<evidence type="ECO:0000256" key="1">
    <source>
        <dbReference type="PROSITE-ProRule" id="PRU00339"/>
    </source>
</evidence>
<dbReference type="PANTHER" id="PTHR44366:SF1">
    <property type="entry name" value="UDP-N-ACETYLGLUCOSAMINE--PEPTIDE N-ACETYLGLUCOSAMINYLTRANSFERASE 110 KDA SUBUNIT"/>
    <property type="match status" value="1"/>
</dbReference>
<gene>
    <name evidence="2" type="ORF">MENT_LOCUS13509</name>
</gene>
<dbReference type="SUPFAM" id="SSF48452">
    <property type="entry name" value="TPR-like"/>
    <property type="match status" value="1"/>
</dbReference>
<comment type="caution">
    <text evidence="2">The sequence shown here is derived from an EMBL/GenBank/DDBJ whole genome shotgun (WGS) entry which is preliminary data.</text>
</comment>
<dbReference type="PROSITE" id="PS50293">
    <property type="entry name" value="TPR_REGION"/>
    <property type="match status" value="2"/>
</dbReference>
<dbReference type="SMART" id="SM00028">
    <property type="entry name" value="TPR"/>
    <property type="match status" value="2"/>
</dbReference>
<evidence type="ECO:0000313" key="3">
    <source>
        <dbReference type="Proteomes" id="UP000580250"/>
    </source>
</evidence>
<evidence type="ECO:0000313" key="2">
    <source>
        <dbReference type="EMBL" id="CAD2159080.1"/>
    </source>
</evidence>
<dbReference type="GO" id="GO:0097363">
    <property type="term" value="F:protein O-acetylglucosaminyltransferase activity"/>
    <property type="evidence" value="ECO:0007669"/>
    <property type="project" value="TreeGrafter"/>
</dbReference>
<feature type="repeat" description="TPR" evidence="1">
    <location>
        <begin position="49"/>
        <end position="82"/>
    </location>
</feature>
<organism evidence="2 3">
    <name type="scientific">Meloidogyne enterolobii</name>
    <name type="common">Root-knot nematode worm</name>
    <name type="synonym">Meloidogyne mayaguensis</name>
    <dbReference type="NCBI Taxonomy" id="390850"/>
    <lineage>
        <taxon>Eukaryota</taxon>
        <taxon>Metazoa</taxon>
        <taxon>Ecdysozoa</taxon>
        <taxon>Nematoda</taxon>
        <taxon>Chromadorea</taxon>
        <taxon>Rhabditida</taxon>
        <taxon>Tylenchina</taxon>
        <taxon>Tylenchomorpha</taxon>
        <taxon>Tylenchoidea</taxon>
        <taxon>Meloidogynidae</taxon>
        <taxon>Meloidogyninae</taxon>
        <taxon>Meloidogyne</taxon>
    </lineage>
</organism>
<keyword evidence="1" id="KW-0802">TPR repeat</keyword>
<dbReference type="OrthoDB" id="9991317at2759"/>
<dbReference type="AlphaFoldDB" id="A0A6V7ULC6"/>
<accession>A0A6V7ULC6</accession>
<dbReference type="InterPro" id="IPR037919">
    <property type="entry name" value="OGT"/>
</dbReference>
<dbReference type="PANTHER" id="PTHR44366">
    <property type="entry name" value="UDP-N-ACETYLGLUCOSAMINE--PEPTIDE N-ACETYLGLUCOSAMINYLTRANSFERASE 110 KDA SUBUNIT"/>
    <property type="match status" value="1"/>
</dbReference>
<dbReference type="PROSITE" id="PS50005">
    <property type="entry name" value="TPR"/>
    <property type="match status" value="2"/>
</dbReference>
<dbReference type="InterPro" id="IPR011990">
    <property type="entry name" value="TPR-like_helical_dom_sf"/>
</dbReference>
<proteinExistence type="predicted"/>
<dbReference type="Proteomes" id="UP000580250">
    <property type="component" value="Unassembled WGS sequence"/>
</dbReference>
<reference evidence="2 3" key="1">
    <citation type="submission" date="2020-08" db="EMBL/GenBank/DDBJ databases">
        <authorList>
            <person name="Koutsovoulos G."/>
            <person name="Danchin GJ E."/>
        </authorList>
    </citation>
    <scope>NUCLEOTIDE SEQUENCE [LARGE SCALE GENOMIC DNA]</scope>
</reference>
<dbReference type="Pfam" id="PF13414">
    <property type="entry name" value="TPR_11"/>
    <property type="match status" value="1"/>
</dbReference>
<feature type="repeat" description="TPR" evidence="1">
    <location>
        <begin position="15"/>
        <end position="48"/>
    </location>
</feature>
<name>A0A6V7ULC6_MELEN</name>
<dbReference type="InterPro" id="IPR019734">
    <property type="entry name" value="TPR_rpt"/>
</dbReference>
<sequence>MQYSNLAIRVNPECAEAYSNLGNAYKEKGDLTEALKNYHIAVRLKPDFIDGYINLASALVYVGDLEQAIQAYLTALQYNPDLYCVRSD</sequence>